<dbReference type="Pfam" id="PF16315">
    <property type="entry name" value="DUF4955"/>
    <property type="match status" value="1"/>
</dbReference>
<dbReference type="EMBL" id="JBHSJJ010000009">
    <property type="protein sequence ID" value="MFC4873172.1"/>
    <property type="molecule type" value="Genomic_DNA"/>
</dbReference>
<protein>
    <submittedName>
        <fullName evidence="4">DUF4955 domain-containing protein</fullName>
    </submittedName>
</protein>
<feature type="domain" description="DUF4955" evidence="3">
    <location>
        <begin position="371"/>
        <end position="507"/>
    </location>
</feature>
<keyword evidence="1" id="KW-0732">Signal</keyword>
<dbReference type="InterPro" id="IPR012334">
    <property type="entry name" value="Pectin_lyas_fold"/>
</dbReference>
<feature type="signal peptide" evidence="1">
    <location>
        <begin position="1"/>
        <end position="22"/>
    </location>
</feature>
<evidence type="ECO:0000259" key="3">
    <source>
        <dbReference type="Pfam" id="PF16315"/>
    </source>
</evidence>
<sequence length="509" mass="58115">MKRLKSKLLLSCLSLFIFSAQGQQVSPLWTAFKSAAQENRQATLPDFSYAGYHFSEKPLPDNHELNIFDVTEYGAIPDDNGYDDEAIQKAIDAAQRTDQGGIVFFPPGKYLIAPDEDKSKFFLISKSNIILKGSGSGKEGTEIFQDKMRVGSRQFRFEPEETDSEKITLLTQAAERGSFWIEVENPEMLEEGDDVVLMHKSEAFTRQYFAPRELSKEWTRLFGPDGGMQIKEIHTVDKIEGNRVKFKNPLHIDIMMIEGHDFELHSYRSIEECGIEDILFTGNWTSYPEEFHHHKDVIHDQGWVAINMENVKNSWIRNCAFKDWNEVINIRNGYQLTLTDINIFGKKGHTSIHARSGYGVLIRKCDFNGAHHHGPGTGYGGVATVVTQCTLGQDQIIDSHSGQPYATLFDNINGGVFYNLGGPLPGLPHHGKHLVFWNFEYLSEKDFHYDFWSVERRRNYTIADPVFVGFRANRKITFENVGIDQLRGQEVYPQSLFEAQLNLRLDNPE</sequence>
<dbReference type="SUPFAM" id="SSF51126">
    <property type="entry name" value="Pectin lyase-like"/>
    <property type="match status" value="2"/>
</dbReference>
<dbReference type="Gene3D" id="2.160.20.10">
    <property type="entry name" value="Single-stranded right-handed beta-helix, Pectin lyase-like"/>
    <property type="match status" value="2"/>
</dbReference>
<dbReference type="RefSeq" id="WP_377065762.1">
    <property type="nucleotide sequence ID" value="NZ_JBHSJJ010000009.1"/>
</dbReference>
<evidence type="ECO:0000256" key="1">
    <source>
        <dbReference type="SAM" id="SignalP"/>
    </source>
</evidence>
<name>A0ABV9T372_9BACT</name>
<evidence type="ECO:0000313" key="5">
    <source>
        <dbReference type="Proteomes" id="UP001595818"/>
    </source>
</evidence>
<proteinExistence type="predicted"/>
<dbReference type="Proteomes" id="UP001595818">
    <property type="component" value="Unassembled WGS sequence"/>
</dbReference>
<accession>A0ABV9T372</accession>
<feature type="chain" id="PRO_5047539797" evidence="1">
    <location>
        <begin position="23"/>
        <end position="509"/>
    </location>
</feature>
<keyword evidence="5" id="KW-1185">Reference proteome</keyword>
<evidence type="ECO:0000313" key="4">
    <source>
        <dbReference type="EMBL" id="MFC4873172.1"/>
    </source>
</evidence>
<reference evidence="5" key="1">
    <citation type="journal article" date="2019" name="Int. J. Syst. Evol. Microbiol.">
        <title>The Global Catalogue of Microorganisms (GCM) 10K type strain sequencing project: providing services to taxonomists for standard genome sequencing and annotation.</title>
        <authorList>
            <consortium name="The Broad Institute Genomics Platform"/>
            <consortium name="The Broad Institute Genome Sequencing Center for Infectious Disease"/>
            <person name="Wu L."/>
            <person name="Ma J."/>
        </authorList>
    </citation>
    <scope>NUCLEOTIDE SEQUENCE [LARGE SCALE GENOMIC DNA]</scope>
    <source>
        <strain evidence="5">CGMCC 4.7466</strain>
    </source>
</reference>
<dbReference type="InterPro" id="IPR024535">
    <property type="entry name" value="RHGA/B-epi-like_pectate_lyase"/>
</dbReference>
<dbReference type="InterPro" id="IPR011050">
    <property type="entry name" value="Pectin_lyase_fold/virulence"/>
</dbReference>
<organism evidence="4 5">
    <name type="scientific">Negadavirga shengliensis</name>
    <dbReference type="NCBI Taxonomy" id="1389218"/>
    <lineage>
        <taxon>Bacteria</taxon>
        <taxon>Pseudomonadati</taxon>
        <taxon>Bacteroidota</taxon>
        <taxon>Cytophagia</taxon>
        <taxon>Cytophagales</taxon>
        <taxon>Cyclobacteriaceae</taxon>
        <taxon>Negadavirga</taxon>
    </lineage>
</organism>
<dbReference type="Pfam" id="PF12708">
    <property type="entry name" value="Pect-lyase_RHGA_epim"/>
    <property type="match status" value="1"/>
</dbReference>
<feature type="domain" description="Rhamnogalacturonase A/B/Epimerase-like pectate lyase" evidence="2">
    <location>
        <begin position="68"/>
        <end position="137"/>
    </location>
</feature>
<comment type="caution">
    <text evidence="4">The sequence shown here is derived from an EMBL/GenBank/DDBJ whole genome shotgun (WGS) entry which is preliminary data.</text>
</comment>
<dbReference type="InterPro" id="IPR032532">
    <property type="entry name" value="DUF4955"/>
</dbReference>
<evidence type="ECO:0000259" key="2">
    <source>
        <dbReference type="Pfam" id="PF12708"/>
    </source>
</evidence>
<gene>
    <name evidence="4" type="ORF">ACFPFU_15845</name>
</gene>